<dbReference type="EMBL" id="JAWZYT010006711">
    <property type="protein sequence ID" value="KAK4287670.1"/>
    <property type="molecule type" value="Genomic_DNA"/>
</dbReference>
<evidence type="ECO:0000313" key="3">
    <source>
        <dbReference type="Proteomes" id="UP001292094"/>
    </source>
</evidence>
<reference evidence="2" key="1">
    <citation type="submission" date="2023-11" db="EMBL/GenBank/DDBJ databases">
        <title>Genome assemblies of two species of porcelain crab, Petrolisthes cinctipes and Petrolisthes manimaculis (Anomura: Porcellanidae).</title>
        <authorList>
            <person name="Angst P."/>
        </authorList>
    </citation>
    <scope>NUCLEOTIDE SEQUENCE</scope>
    <source>
        <strain evidence="2">PB745_02</strain>
        <tissue evidence="2">Gill</tissue>
    </source>
</reference>
<feature type="region of interest" description="Disordered" evidence="1">
    <location>
        <begin position="21"/>
        <end position="106"/>
    </location>
</feature>
<feature type="compositionally biased region" description="Basic and acidic residues" evidence="1">
    <location>
        <begin position="24"/>
        <end position="41"/>
    </location>
</feature>
<organism evidence="2 3">
    <name type="scientific">Petrolisthes manimaculis</name>
    <dbReference type="NCBI Taxonomy" id="1843537"/>
    <lineage>
        <taxon>Eukaryota</taxon>
        <taxon>Metazoa</taxon>
        <taxon>Ecdysozoa</taxon>
        <taxon>Arthropoda</taxon>
        <taxon>Crustacea</taxon>
        <taxon>Multicrustacea</taxon>
        <taxon>Malacostraca</taxon>
        <taxon>Eumalacostraca</taxon>
        <taxon>Eucarida</taxon>
        <taxon>Decapoda</taxon>
        <taxon>Pleocyemata</taxon>
        <taxon>Anomura</taxon>
        <taxon>Galatheoidea</taxon>
        <taxon>Porcellanidae</taxon>
        <taxon>Petrolisthes</taxon>
    </lineage>
</organism>
<accession>A0AAE1NCW4</accession>
<name>A0AAE1NCW4_9EUCA</name>
<keyword evidence="3" id="KW-1185">Reference proteome</keyword>
<dbReference type="Proteomes" id="UP001292094">
    <property type="component" value="Unassembled WGS sequence"/>
</dbReference>
<comment type="caution">
    <text evidence="2">The sequence shown here is derived from an EMBL/GenBank/DDBJ whole genome shotgun (WGS) entry which is preliminary data.</text>
</comment>
<evidence type="ECO:0000313" key="2">
    <source>
        <dbReference type="EMBL" id="KAK4287670.1"/>
    </source>
</evidence>
<gene>
    <name evidence="2" type="ORF">Pmani_039262</name>
</gene>
<proteinExistence type="predicted"/>
<evidence type="ECO:0000256" key="1">
    <source>
        <dbReference type="SAM" id="MobiDB-lite"/>
    </source>
</evidence>
<protein>
    <submittedName>
        <fullName evidence="2">Uncharacterized protein</fullName>
    </submittedName>
</protein>
<sequence>MTVCKEECQRNEWKEELSGVIPGKEIERGMNGEKSVDVGEKEESEMGEVGEEKRREKWGGGGGKEEREVGRWGRKRGEKSGEVGEEKRREKWGGGGGKEEGEVGRN</sequence>
<feature type="compositionally biased region" description="Basic and acidic residues" evidence="1">
    <location>
        <begin position="78"/>
        <end position="106"/>
    </location>
</feature>
<feature type="compositionally biased region" description="Basic and acidic residues" evidence="1">
    <location>
        <begin position="50"/>
        <end position="71"/>
    </location>
</feature>
<dbReference type="AlphaFoldDB" id="A0AAE1NCW4"/>